<proteinExistence type="predicted"/>
<protein>
    <recommendedName>
        <fullName evidence="4">Peptidoglycan binding-like domain-containing protein</fullName>
    </recommendedName>
</protein>
<name>A0A1G2R1N2_9BACT</name>
<dbReference type="STRING" id="1802448.A2672_00215"/>
<dbReference type="AlphaFoldDB" id="A0A1G2R1N2"/>
<evidence type="ECO:0008006" key="4">
    <source>
        <dbReference type="Google" id="ProtNLM"/>
    </source>
</evidence>
<comment type="caution">
    <text evidence="2">The sequence shown here is derived from an EMBL/GenBank/DDBJ whole genome shotgun (WGS) entry which is preliminary data.</text>
</comment>
<dbReference type="EMBL" id="MHTT01000001">
    <property type="protein sequence ID" value="OHA66508.1"/>
    <property type="molecule type" value="Genomic_DNA"/>
</dbReference>
<dbReference type="Proteomes" id="UP000178065">
    <property type="component" value="Unassembled WGS sequence"/>
</dbReference>
<feature type="region of interest" description="Disordered" evidence="1">
    <location>
        <begin position="151"/>
        <end position="171"/>
    </location>
</feature>
<accession>A0A1G2R1N2</accession>
<evidence type="ECO:0000313" key="2">
    <source>
        <dbReference type="EMBL" id="OHA66508.1"/>
    </source>
</evidence>
<reference evidence="2 3" key="1">
    <citation type="journal article" date="2016" name="Nat. Commun.">
        <title>Thousands of microbial genomes shed light on interconnected biogeochemical processes in an aquifer system.</title>
        <authorList>
            <person name="Anantharaman K."/>
            <person name="Brown C.T."/>
            <person name="Hug L.A."/>
            <person name="Sharon I."/>
            <person name="Castelle C.J."/>
            <person name="Probst A.J."/>
            <person name="Thomas B.C."/>
            <person name="Singh A."/>
            <person name="Wilkins M.J."/>
            <person name="Karaoz U."/>
            <person name="Brodie E.L."/>
            <person name="Williams K.H."/>
            <person name="Hubbard S.S."/>
            <person name="Banfield J.F."/>
        </authorList>
    </citation>
    <scope>NUCLEOTIDE SEQUENCE [LARGE SCALE GENOMIC DNA]</scope>
</reference>
<dbReference type="Gene3D" id="1.10.101.10">
    <property type="entry name" value="PGBD-like superfamily/PGBD"/>
    <property type="match status" value="1"/>
</dbReference>
<sequence>MLGVAAVPAPASAITATELQAQIDALLAQIAQLQSQLTTVEGGTSTGAITGIPSGFTFSSNLTVGSTGNDVKYLQLLLNSDSATKLANSGAGSPGSETTYFGPITKSSVIKFQDKYASDILTPVGLTSGTGYFGPSTRSKANSILGTAVVTPPATTPPAEETGGAVETPTSGAPIVSLSGNALDARVASDTPAGVTIPDNASANFTKFILTTGDQAVTVSKVFVTRKGLTSNSDMENVKILDANGVNLGSVASFNVNNKATVTFTPNLSLSAKSSSTFFIRAGVVDTTAANKTVLLGVEANSDITSSASTVTGAPVYGNTFTTVTLAIGTATVDQASAVSDSQPDVGDADVVVNDFKIEAGSGEAITVHQITVLEAGTASLSDTSNIELWSVTENKSYGTVANWTAGGKASWSNLNIKVAKGVSHRFQIRLDIVGGAEGSLTINADVMDGSDILVDVTGDTYGFYITPTDGDSWSNSNDGRGSSDQTIQGGSLTVAKSSSTPATGNIAPAADQVLAVFDFIALGEEMQVSALTLDFDFSGMVYTEVTSVRIYDANGNIVAGPMDTAAAGTVAFTDTFIVPIGTTKYTVKTNIATSTSGTDTVDVGISTPNAMTVKGMSSNNTITPTPTTEVEGNTLTVTAADLDATTLTTPVARSISKGSQDYIWATFSLSATDSGENINVTALVIEDTLGDAADEADMIDNAEIWADLTSASSSRGDAYETKVSQTKQFADSAATDETLSFTLTQTVVVPKGKTVGLAFVADLAAGATTGDIHTISLDTDSGDVTATGASTGTSVTVTPTGAGQAMTVTGAGTLTITNDASQPSAKLMIANGTTEQTLGIFRFAANNVENIELDDVLFEVTNGGRVLSYKFYVGSTLVAEAGSGTGPKAVFADGAVIAKANSNVKLTVKGVLASITQTSDQDTSITVNLDNIADVNATGLASGSGATISGTASANTHIAFESYPQFSVNASTPKGDLTTLSSAALVAIFDVTAVGGEDITFTTLKDSLTMNVSQQITDSNTTANTWTLKDVAGNTLDSNATVAENTNSPTVDWDFSTATFTVAAGQTASLYVYANTLEFEDDGDSLQVWLDDGLAAGKLKWSIDGDGGAYEHPDIIFRGDIFAGSLVNPS</sequence>
<dbReference type="InterPro" id="IPR036366">
    <property type="entry name" value="PGBDSf"/>
</dbReference>
<feature type="compositionally biased region" description="Low complexity" evidence="1">
    <location>
        <begin position="151"/>
        <end position="165"/>
    </location>
</feature>
<gene>
    <name evidence="2" type="ORF">A2672_00215</name>
</gene>
<evidence type="ECO:0000256" key="1">
    <source>
        <dbReference type="SAM" id="MobiDB-lite"/>
    </source>
</evidence>
<evidence type="ECO:0000313" key="3">
    <source>
        <dbReference type="Proteomes" id="UP000178065"/>
    </source>
</evidence>
<organism evidence="2 3">
    <name type="scientific">Candidatus Wildermuthbacteria bacterium RIFCSPHIGHO2_01_FULL_49_22b</name>
    <dbReference type="NCBI Taxonomy" id="1802448"/>
    <lineage>
        <taxon>Bacteria</taxon>
        <taxon>Candidatus Wildermuthiibacteriota</taxon>
    </lineage>
</organism>